<feature type="compositionally biased region" description="Basic and acidic residues" evidence="1">
    <location>
        <begin position="546"/>
        <end position="576"/>
    </location>
</feature>
<dbReference type="PANTHER" id="PTHR37576">
    <property type="entry name" value="DEFECT AT LOW TEMPERATURE PROTEIN 1"/>
    <property type="match status" value="1"/>
</dbReference>
<dbReference type="Proteomes" id="UP001172102">
    <property type="component" value="Unassembled WGS sequence"/>
</dbReference>
<sequence>MPADHKEDRRPRAPVLRTAPWVGLGSLAGLILCALASAIVVAASHDDVVDTWAISPSVLLAIISAASNVAFGSALSTGITLHHIWDHGRGLGLFSALRAGSEARAVALMATMAYVAQFASGPLLQRSTDQIIQPRETLELLFMDLASHIPDGWLGSMEGGVSIRFRHGITQVQQNFRNDTILTRNDDGYVCPSSCQGVVKGAGLSHRCSSSTRFINLATNATDGQTVFAINTTTLINGIPFQFDPNDPAPFNPSDRMTFRLLVLHISDVTNDCNSTITVDVCDIDTAVVEYPIMIQNNTVSLQQEKLTNMNVISNSWSSSDLPTAPDGSKAGMLISLLNTINNTYSTNTTKLFKPGSNTTVYGGDGGDLADKFFLPESRHYVEGSPTGRCALTWDSPTEYLLRQMHMFVFRSALRVGNGTETQHFVAHRATVVSAFKKDRRYLGAAMGTTFCSVAFAAALMRGWWRLPRPVTLSPVETAGMLQGAVSGMDIAEDMPIKKILAILERTETGGSERGQSSGLRRVEIGGLLMRTGTGGLQRVQTRTSAEGKMHVDANEKPGEAGEESRQPRSDRKEPVEVLTVKMQR</sequence>
<dbReference type="PANTHER" id="PTHR37576:SF2">
    <property type="entry name" value="DEFECT AT LOW TEMPERATURE PROTEIN 1"/>
    <property type="match status" value="1"/>
</dbReference>
<evidence type="ECO:0000256" key="1">
    <source>
        <dbReference type="SAM" id="MobiDB-lite"/>
    </source>
</evidence>
<keyword evidence="2" id="KW-0812">Transmembrane</keyword>
<feature type="region of interest" description="Disordered" evidence="1">
    <location>
        <begin position="537"/>
        <end position="585"/>
    </location>
</feature>
<organism evidence="3 4">
    <name type="scientific">Lasiosphaeris hirsuta</name>
    <dbReference type="NCBI Taxonomy" id="260670"/>
    <lineage>
        <taxon>Eukaryota</taxon>
        <taxon>Fungi</taxon>
        <taxon>Dikarya</taxon>
        <taxon>Ascomycota</taxon>
        <taxon>Pezizomycotina</taxon>
        <taxon>Sordariomycetes</taxon>
        <taxon>Sordariomycetidae</taxon>
        <taxon>Sordariales</taxon>
        <taxon>Lasiosphaeriaceae</taxon>
        <taxon>Lasiosphaeris</taxon>
    </lineage>
</organism>
<evidence type="ECO:0000313" key="4">
    <source>
        <dbReference type="Proteomes" id="UP001172102"/>
    </source>
</evidence>
<feature type="transmembrane region" description="Helical" evidence="2">
    <location>
        <begin position="57"/>
        <end position="81"/>
    </location>
</feature>
<evidence type="ECO:0000256" key="2">
    <source>
        <dbReference type="SAM" id="Phobius"/>
    </source>
</evidence>
<accession>A0AA39ZSC3</accession>
<name>A0AA39ZSC3_9PEZI</name>
<proteinExistence type="predicted"/>
<evidence type="ECO:0000313" key="3">
    <source>
        <dbReference type="EMBL" id="KAK0702779.1"/>
    </source>
</evidence>
<keyword evidence="2" id="KW-0472">Membrane</keyword>
<keyword evidence="4" id="KW-1185">Reference proteome</keyword>
<protein>
    <submittedName>
        <fullName evidence="3">Uncharacterized protein</fullName>
    </submittedName>
</protein>
<reference evidence="3" key="1">
    <citation type="submission" date="2023-06" db="EMBL/GenBank/DDBJ databases">
        <title>Genome-scale phylogeny and comparative genomics of the fungal order Sordariales.</title>
        <authorList>
            <consortium name="Lawrence Berkeley National Laboratory"/>
            <person name="Hensen N."/>
            <person name="Bonometti L."/>
            <person name="Westerberg I."/>
            <person name="Brannstrom I.O."/>
            <person name="Guillou S."/>
            <person name="Cros-Aarteil S."/>
            <person name="Calhoun S."/>
            <person name="Haridas S."/>
            <person name="Kuo A."/>
            <person name="Mondo S."/>
            <person name="Pangilinan J."/>
            <person name="Riley R."/>
            <person name="Labutti K."/>
            <person name="Andreopoulos B."/>
            <person name="Lipzen A."/>
            <person name="Chen C."/>
            <person name="Yanf M."/>
            <person name="Daum C."/>
            <person name="Ng V."/>
            <person name="Clum A."/>
            <person name="Steindorff A."/>
            <person name="Ohm R."/>
            <person name="Martin F."/>
            <person name="Silar P."/>
            <person name="Natvig D."/>
            <person name="Lalanne C."/>
            <person name="Gautier V."/>
            <person name="Ament-Velasquez S.L."/>
            <person name="Kruys A."/>
            <person name="Hutchinson M.I."/>
            <person name="Powell A.J."/>
            <person name="Barry K."/>
            <person name="Miller A.N."/>
            <person name="Grigoriev I.V."/>
            <person name="Debuchy R."/>
            <person name="Gladieux P."/>
            <person name="Thoren M.H."/>
            <person name="Johannesson H."/>
        </authorList>
    </citation>
    <scope>NUCLEOTIDE SEQUENCE</scope>
    <source>
        <strain evidence="3">SMH4607-1</strain>
    </source>
</reference>
<keyword evidence="2" id="KW-1133">Transmembrane helix</keyword>
<feature type="transmembrane region" description="Helical" evidence="2">
    <location>
        <begin position="21"/>
        <end position="45"/>
    </location>
</feature>
<dbReference type="AlphaFoldDB" id="A0AA39ZSC3"/>
<feature type="transmembrane region" description="Helical" evidence="2">
    <location>
        <begin position="442"/>
        <end position="465"/>
    </location>
</feature>
<gene>
    <name evidence="3" type="ORF">B0H67DRAFT_558390</name>
</gene>
<dbReference type="EMBL" id="JAUKUA010000008">
    <property type="protein sequence ID" value="KAK0702779.1"/>
    <property type="molecule type" value="Genomic_DNA"/>
</dbReference>
<comment type="caution">
    <text evidence="3">The sequence shown here is derived from an EMBL/GenBank/DDBJ whole genome shotgun (WGS) entry which is preliminary data.</text>
</comment>